<reference evidence="4" key="1">
    <citation type="journal article" date="2019" name="Int. J. Syst. Evol. Microbiol.">
        <title>The Global Catalogue of Microorganisms (GCM) 10K type strain sequencing project: providing services to taxonomists for standard genome sequencing and annotation.</title>
        <authorList>
            <consortium name="The Broad Institute Genomics Platform"/>
            <consortium name="The Broad Institute Genome Sequencing Center for Infectious Disease"/>
            <person name="Wu L."/>
            <person name="Ma J."/>
        </authorList>
    </citation>
    <scope>NUCLEOTIDE SEQUENCE [LARGE SCALE GENOMIC DNA]</scope>
    <source>
        <strain evidence="4">CGMCC 1.6964</strain>
    </source>
</reference>
<dbReference type="EMBL" id="BMLN01000015">
    <property type="protein sequence ID" value="GGO08337.1"/>
    <property type="molecule type" value="Genomic_DNA"/>
</dbReference>
<name>A0ABQ2LCI5_9BACL</name>
<evidence type="ECO:0008006" key="5">
    <source>
        <dbReference type="Google" id="ProtNLM"/>
    </source>
</evidence>
<sequence length="148" mass="16751">MKTIQSMFEHLDWANRTILDTLQQAEVGGRPLSLFSHTLHAEQVWLTRLRGKDSSGLPIWADRDLAFCAELMQRNAEGFDAFFAETAEADPDRLIAYANSKGVRFTNSARDILTHVALHGQYHRGQINLLLRESGHDPVGVDYILFAR</sequence>
<keyword evidence="4" id="KW-1185">Reference proteome</keyword>
<dbReference type="PANTHER" id="PTHR37302:SF3">
    <property type="entry name" value="DAMAGE-INDUCIBLE PROTEIN DINB"/>
    <property type="match status" value="1"/>
</dbReference>
<protein>
    <recommendedName>
        <fullName evidence="5">Damage-inducible protein DinB</fullName>
    </recommendedName>
</protein>
<organism evidence="3 4">
    <name type="scientific">Saccharibacillus kuerlensis</name>
    <dbReference type="NCBI Taxonomy" id="459527"/>
    <lineage>
        <taxon>Bacteria</taxon>
        <taxon>Bacillati</taxon>
        <taxon>Bacillota</taxon>
        <taxon>Bacilli</taxon>
        <taxon>Bacillales</taxon>
        <taxon>Paenibacillaceae</taxon>
        <taxon>Saccharibacillus</taxon>
    </lineage>
</organism>
<evidence type="ECO:0000313" key="4">
    <source>
        <dbReference type="Proteomes" id="UP000606653"/>
    </source>
</evidence>
<proteinExistence type="inferred from homology"/>
<dbReference type="SUPFAM" id="SSF109854">
    <property type="entry name" value="DinB/YfiT-like putative metalloenzymes"/>
    <property type="match status" value="1"/>
</dbReference>
<dbReference type="Pfam" id="PF05163">
    <property type="entry name" value="DinB"/>
    <property type="match status" value="1"/>
</dbReference>
<evidence type="ECO:0000256" key="2">
    <source>
        <dbReference type="ARBA" id="ARBA00022723"/>
    </source>
</evidence>
<accession>A0ABQ2LCI5</accession>
<gene>
    <name evidence="3" type="ORF">GCM10010969_37700</name>
</gene>
<dbReference type="PANTHER" id="PTHR37302">
    <property type="entry name" value="SLR1116 PROTEIN"/>
    <property type="match status" value="1"/>
</dbReference>
<dbReference type="RefSeq" id="WP_018978908.1">
    <property type="nucleotide sequence ID" value="NZ_BMLN01000015.1"/>
</dbReference>
<keyword evidence="2" id="KW-0479">Metal-binding</keyword>
<comment type="similarity">
    <text evidence="1">Belongs to the DinB family.</text>
</comment>
<comment type="caution">
    <text evidence="3">The sequence shown here is derived from an EMBL/GenBank/DDBJ whole genome shotgun (WGS) entry which is preliminary data.</text>
</comment>
<dbReference type="InterPro" id="IPR007837">
    <property type="entry name" value="DinB"/>
</dbReference>
<evidence type="ECO:0000313" key="3">
    <source>
        <dbReference type="EMBL" id="GGO08337.1"/>
    </source>
</evidence>
<dbReference type="Proteomes" id="UP000606653">
    <property type="component" value="Unassembled WGS sequence"/>
</dbReference>
<dbReference type="InterPro" id="IPR034660">
    <property type="entry name" value="DinB/YfiT-like"/>
</dbReference>
<evidence type="ECO:0000256" key="1">
    <source>
        <dbReference type="ARBA" id="ARBA00008635"/>
    </source>
</evidence>
<dbReference type="Gene3D" id="1.20.120.450">
    <property type="entry name" value="dinb family like domain"/>
    <property type="match status" value="1"/>
</dbReference>